<feature type="transmembrane region" description="Helical" evidence="1">
    <location>
        <begin position="271"/>
        <end position="296"/>
    </location>
</feature>
<dbReference type="Proteomes" id="UP000783287">
    <property type="component" value="Unassembled WGS sequence"/>
</dbReference>
<reference evidence="3" key="1">
    <citation type="submission" date="2020-04" db="EMBL/GenBank/DDBJ databases">
        <authorList>
            <person name="Zhang T."/>
        </authorList>
    </citation>
    <scope>NUCLEOTIDE SEQUENCE</scope>
    <source>
        <strain evidence="3">HKST-UBA14</strain>
    </source>
</reference>
<gene>
    <name evidence="3" type="ORF">KC909_02385</name>
</gene>
<keyword evidence="2" id="KW-0732">Signal</keyword>
<name>A0A955RJA8_9BACT</name>
<proteinExistence type="predicted"/>
<accession>A0A955RJA8</accession>
<organism evidence="3 4">
    <name type="scientific">Candidatus Dojkabacteria bacterium</name>
    <dbReference type="NCBI Taxonomy" id="2099670"/>
    <lineage>
        <taxon>Bacteria</taxon>
        <taxon>Candidatus Dojkabacteria</taxon>
    </lineage>
</organism>
<dbReference type="AlphaFoldDB" id="A0A955RJA8"/>
<keyword evidence="1" id="KW-0472">Membrane</keyword>
<dbReference type="EMBL" id="JAGQLK010000036">
    <property type="protein sequence ID" value="MCA9383190.1"/>
    <property type="molecule type" value="Genomic_DNA"/>
</dbReference>
<feature type="chain" id="PRO_5037935928" description="DUF916 domain-containing protein" evidence="2">
    <location>
        <begin position="24"/>
        <end position="305"/>
    </location>
</feature>
<comment type="caution">
    <text evidence="3">The sequence shown here is derived from an EMBL/GenBank/DDBJ whole genome shotgun (WGS) entry which is preliminary data.</text>
</comment>
<keyword evidence="1" id="KW-1133">Transmembrane helix</keyword>
<feature type="signal peptide" evidence="2">
    <location>
        <begin position="1"/>
        <end position="23"/>
    </location>
</feature>
<sequence>MKKITTLLLVLLTLSIFTTNIYAQEETDATESTEEIIATSGITVSPPTIEISQGDLGKKYTIEITNNTESAVTFTASEEYVQRNDQKQTEIIEREDSNMLDFIEEPFSVAPGETYPFTVRVKLSVASTDGIYPAIAFTESGDESDLNISSQIMTVFLVQNFDGEASVDTNIELGSSMVTSSKVTISGDILNDGSKYYRPTGTIKVLKGETVLYEKQLTTQIEGLLFPNESVDYEIEWENDENPFTAFGTYTVEVSISPTPFSATQIARIQYIYIPIELIGAVIGGIVVLVGIGFGITKLKKKKQK</sequence>
<protein>
    <recommendedName>
        <fullName evidence="5">DUF916 domain-containing protein</fullName>
    </recommendedName>
</protein>
<evidence type="ECO:0008006" key="5">
    <source>
        <dbReference type="Google" id="ProtNLM"/>
    </source>
</evidence>
<keyword evidence="1" id="KW-0812">Transmembrane</keyword>
<evidence type="ECO:0000313" key="4">
    <source>
        <dbReference type="Proteomes" id="UP000783287"/>
    </source>
</evidence>
<evidence type="ECO:0000256" key="2">
    <source>
        <dbReference type="SAM" id="SignalP"/>
    </source>
</evidence>
<evidence type="ECO:0000256" key="1">
    <source>
        <dbReference type="SAM" id="Phobius"/>
    </source>
</evidence>
<evidence type="ECO:0000313" key="3">
    <source>
        <dbReference type="EMBL" id="MCA9383190.1"/>
    </source>
</evidence>
<reference evidence="3" key="2">
    <citation type="journal article" date="2021" name="Microbiome">
        <title>Successional dynamics and alternative stable states in a saline activated sludge microbial community over 9 years.</title>
        <authorList>
            <person name="Wang Y."/>
            <person name="Ye J."/>
            <person name="Ju F."/>
            <person name="Liu L."/>
            <person name="Boyd J.A."/>
            <person name="Deng Y."/>
            <person name="Parks D.H."/>
            <person name="Jiang X."/>
            <person name="Yin X."/>
            <person name="Woodcroft B.J."/>
            <person name="Tyson G.W."/>
            <person name="Hugenholtz P."/>
            <person name="Polz M.F."/>
            <person name="Zhang T."/>
        </authorList>
    </citation>
    <scope>NUCLEOTIDE SEQUENCE</scope>
    <source>
        <strain evidence="3">HKST-UBA14</strain>
    </source>
</reference>